<name>A0A286TCC5_BIFBI</name>
<evidence type="ECO:0000256" key="3">
    <source>
        <dbReference type="ARBA" id="ARBA00022801"/>
    </source>
</evidence>
<dbReference type="PANTHER" id="PTHR30417:SF1">
    <property type="entry name" value="N-ACETYLMURAMOYL-L-ALANINE AMIDASE AMID"/>
    <property type="match status" value="1"/>
</dbReference>
<dbReference type="InterPro" id="IPR036505">
    <property type="entry name" value="Amidase/PGRP_sf"/>
</dbReference>
<protein>
    <recommendedName>
        <fullName evidence="2">N-acetylmuramoyl-L-alanine amidase</fullName>
        <ecNumber evidence="2">3.5.1.28</ecNumber>
    </recommendedName>
</protein>
<feature type="domain" description="N-acetylmuramoyl-L-alanine amidase" evidence="5">
    <location>
        <begin position="16"/>
        <end position="156"/>
    </location>
</feature>
<proteinExistence type="predicted"/>
<keyword evidence="4" id="KW-0961">Cell wall biogenesis/degradation</keyword>
<evidence type="ECO:0000256" key="1">
    <source>
        <dbReference type="ARBA" id="ARBA00001561"/>
    </source>
</evidence>
<evidence type="ECO:0000313" key="7">
    <source>
        <dbReference type="Proteomes" id="UP000262177"/>
    </source>
</evidence>
<keyword evidence="3 6" id="KW-0378">Hydrolase</keyword>
<gene>
    <name evidence="6" type="ORF">BBJK_01265</name>
</gene>
<sequence length="300" mass="32801">MKNWDTLQADENLILTKHYTPGRQGHTIKYLVIHHNAGNLTGKAIWNVWQTRQASAHYQVAADGRITQLVHDRDTAWHAGNWPANLDSIGIEHADITSDPWAVSDRTLDQGAHLVAALCKAYKLGRPKWGVNVYPHNRFSATACPASLDGTQRDEYMRKAGEYYDKMTGRKPAAGGTNTGSGKLDVDGYCGPATIRRWQQVMGTSVDGVVTGQVRPVGYSRPALVSVAYGGEGSELIRAVQRKLKAAGVYTGNLDGLAGPKTIDGMHRYLGVATAQMKPWTNWGYGLGRAIQTRLNTGKF</sequence>
<dbReference type="SMART" id="SM00644">
    <property type="entry name" value="Ami_2"/>
    <property type="match status" value="1"/>
</dbReference>
<evidence type="ECO:0000259" key="5">
    <source>
        <dbReference type="SMART" id="SM00644"/>
    </source>
</evidence>
<dbReference type="GO" id="GO:0008745">
    <property type="term" value="F:N-acetylmuramoyl-L-alanine amidase activity"/>
    <property type="evidence" value="ECO:0007669"/>
    <property type="project" value="UniProtKB-EC"/>
</dbReference>
<dbReference type="AlphaFoldDB" id="A0A286TCC5"/>
<dbReference type="InterPro" id="IPR002502">
    <property type="entry name" value="Amidase_domain"/>
</dbReference>
<reference evidence="6 7" key="1">
    <citation type="journal article" date="2017" name="Biosci. Biotechnol. Biochem.">
        <title>Identification and characterization of a sulfoglycosidase from Bifidobacterium bifidum implicated in mucin glycan utilization.</title>
        <authorList>
            <person name="Katoh T."/>
            <person name="Maeshibu T."/>
            <person name="Kikkawa K."/>
            <person name="Gotoh A."/>
            <person name="Tomabechi Y."/>
            <person name="Nakamura M."/>
            <person name="Liao W.-H."/>
            <person name="Yamaguchi M."/>
            <person name="Ashida H."/>
            <person name="Yamamoto K."/>
            <person name="Katayama T."/>
        </authorList>
    </citation>
    <scope>NUCLEOTIDE SEQUENCE [LARGE SCALE GENOMIC DNA]</scope>
    <source>
        <strain evidence="6 7">JCM 7004</strain>
    </source>
</reference>
<dbReference type="EC" id="3.5.1.28" evidence="2"/>
<evidence type="ECO:0000256" key="2">
    <source>
        <dbReference type="ARBA" id="ARBA00011901"/>
    </source>
</evidence>
<accession>A0A286TCC5</accession>
<dbReference type="Gene3D" id="3.40.80.10">
    <property type="entry name" value="Peptidoglycan recognition protein-like"/>
    <property type="match status" value="1"/>
</dbReference>
<dbReference type="GO" id="GO:0009254">
    <property type="term" value="P:peptidoglycan turnover"/>
    <property type="evidence" value="ECO:0007669"/>
    <property type="project" value="TreeGrafter"/>
</dbReference>
<dbReference type="InterPro" id="IPR051206">
    <property type="entry name" value="NAMLAA_amidase_2"/>
</dbReference>
<dbReference type="CDD" id="cd06583">
    <property type="entry name" value="PGRP"/>
    <property type="match status" value="1"/>
</dbReference>
<comment type="catalytic activity">
    <reaction evidence="1">
        <text>Hydrolyzes the link between N-acetylmuramoyl residues and L-amino acid residues in certain cell-wall glycopeptides.</text>
        <dbReference type="EC" id="3.5.1.28"/>
    </reaction>
</comment>
<dbReference type="Pfam" id="PF01510">
    <property type="entry name" value="Amidase_2"/>
    <property type="match status" value="1"/>
</dbReference>
<dbReference type="PANTHER" id="PTHR30417">
    <property type="entry name" value="N-ACETYLMURAMOYL-L-ALANINE AMIDASE AMID"/>
    <property type="match status" value="1"/>
</dbReference>
<dbReference type="SUPFAM" id="SSF55846">
    <property type="entry name" value="N-acetylmuramoyl-L-alanine amidase-like"/>
    <property type="match status" value="1"/>
</dbReference>
<evidence type="ECO:0000256" key="4">
    <source>
        <dbReference type="ARBA" id="ARBA00023316"/>
    </source>
</evidence>
<organism evidence="6 7">
    <name type="scientific">Bifidobacterium bifidum LMG 13195</name>
    <dbReference type="NCBI Taxonomy" id="1207542"/>
    <lineage>
        <taxon>Bacteria</taxon>
        <taxon>Bacillati</taxon>
        <taxon>Actinomycetota</taxon>
        <taxon>Actinomycetes</taxon>
        <taxon>Bifidobacteriales</taxon>
        <taxon>Bifidobacteriaceae</taxon>
        <taxon>Bifidobacterium</taxon>
    </lineage>
</organism>
<dbReference type="Proteomes" id="UP000262177">
    <property type="component" value="Chromosome"/>
</dbReference>
<dbReference type="GO" id="GO:0009253">
    <property type="term" value="P:peptidoglycan catabolic process"/>
    <property type="evidence" value="ECO:0007669"/>
    <property type="project" value="InterPro"/>
</dbReference>
<dbReference type="EMBL" id="AP018131">
    <property type="protein sequence ID" value="BBA47877.1"/>
    <property type="molecule type" value="Genomic_DNA"/>
</dbReference>
<dbReference type="GO" id="GO:0071555">
    <property type="term" value="P:cell wall organization"/>
    <property type="evidence" value="ECO:0007669"/>
    <property type="project" value="UniProtKB-KW"/>
</dbReference>
<evidence type="ECO:0000313" key="6">
    <source>
        <dbReference type="EMBL" id="BBA47877.1"/>
    </source>
</evidence>